<comment type="subcellular location">
    <subcellularLocation>
        <location evidence="1">Cell envelope</location>
    </subcellularLocation>
</comment>
<comment type="similarity">
    <text evidence="2">Belongs to the bacterial solute-binding protein 8 family.</text>
</comment>
<keyword evidence="8" id="KW-1185">Reference proteome</keyword>
<dbReference type="OrthoDB" id="9793175at2"/>
<sequence length="331" mass="35335">MPARLCRRIAGALVVVAVVAGCGSGEDDVASAGAQQTRVFEADNGEVEIPADPQRVVATGYAVPVLIEVDAPLVGISGWQRGVPMMSDEDRATYEDLEKIAGETAASTDYEAIAELNPDLIMIGVPQPVLTDVDMEYLESIAPVVVLGPTSPDGWRELSHRQADAVGRVAEFEADRAAYEERAEELAAKYEDALAGLKFGHVGAYGETAAGTFQREFSGSWGTNVAEDVGVTYYGEVKEKKGGGRNVSEYPSLEKIPDSLGDADAVTYSVQPDGTPNESVRSVLDSQLWQNLPAVRADNTFAIRYTEAATYESALMTLDAIDQALAPLLTR</sequence>
<protein>
    <submittedName>
        <fullName evidence="7">Iron complex transport system substrate-binding protein</fullName>
    </submittedName>
</protein>
<dbReference type="Proteomes" id="UP000243528">
    <property type="component" value="Unassembled WGS sequence"/>
</dbReference>
<evidence type="ECO:0000256" key="3">
    <source>
        <dbReference type="ARBA" id="ARBA00022448"/>
    </source>
</evidence>
<name>A0A2P8EC36_9ACTN</name>
<dbReference type="GO" id="GO:1901678">
    <property type="term" value="P:iron coordination entity transport"/>
    <property type="evidence" value="ECO:0007669"/>
    <property type="project" value="UniProtKB-ARBA"/>
</dbReference>
<dbReference type="InterPro" id="IPR002491">
    <property type="entry name" value="ABC_transptr_periplasmic_BD"/>
</dbReference>
<dbReference type="EMBL" id="PYGE01000002">
    <property type="protein sequence ID" value="PSL07031.1"/>
    <property type="molecule type" value="Genomic_DNA"/>
</dbReference>
<reference evidence="7 8" key="1">
    <citation type="submission" date="2018-03" db="EMBL/GenBank/DDBJ databases">
        <title>Genomic Encyclopedia of Archaeal and Bacterial Type Strains, Phase II (KMG-II): from individual species to whole genera.</title>
        <authorList>
            <person name="Goeker M."/>
        </authorList>
    </citation>
    <scope>NUCLEOTIDE SEQUENCE [LARGE SCALE GENOMIC DNA]</scope>
    <source>
        <strain evidence="7 8">DSM 45211</strain>
    </source>
</reference>
<evidence type="ECO:0000313" key="7">
    <source>
        <dbReference type="EMBL" id="PSL07031.1"/>
    </source>
</evidence>
<dbReference type="SUPFAM" id="SSF53807">
    <property type="entry name" value="Helical backbone' metal receptor"/>
    <property type="match status" value="1"/>
</dbReference>
<feature type="domain" description="Fe/B12 periplasmic-binding" evidence="6">
    <location>
        <begin position="54"/>
        <end position="331"/>
    </location>
</feature>
<keyword evidence="3" id="KW-0813">Transport</keyword>
<dbReference type="InterPro" id="IPR051313">
    <property type="entry name" value="Bact_iron-sidero_bind"/>
</dbReference>
<gene>
    <name evidence="7" type="ORF">CLV30_102420</name>
</gene>
<evidence type="ECO:0000256" key="1">
    <source>
        <dbReference type="ARBA" id="ARBA00004196"/>
    </source>
</evidence>
<keyword evidence="5" id="KW-0175">Coiled coil</keyword>
<dbReference type="PROSITE" id="PS51257">
    <property type="entry name" value="PROKAR_LIPOPROTEIN"/>
    <property type="match status" value="1"/>
</dbReference>
<dbReference type="Pfam" id="PF01497">
    <property type="entry name" value="Peripla_BP_2"/>
    <property type="match status" value="1"/>
</dbReference>
<feature type="coiled-coil region" evidence="5">
    <location>
        <begin position="169"/>
        <end position="196"/>
    </location>
</feature>
<dbReference type="RefSeq" id="WP_106535997.1">
    <property type="nucleotide sequence ID" value="NZ_ML142898.1"/>
</dbReference>
<dbReference type="GO" id="GO:0030288">
    <property type="term" value="C:outer membrane-bounded periplasmic space"/>
    <property type="evidence" value="ECO:0007669"/>
    <property type="project" value="TreeGrafter"/>
</dbReference>
<keyword evidence="4" id="KW-0732">Signal</keyword>
<proteinExistence type="inferred from homology"/>
<evidence type="ECO:0000256" key="2">
    <source>
        <dbReference type="ARBA" id="ARBA00008814"/>
    </source>
</evidence>
<dbReference type="Gene3D" id="3.40.50.1980">
    <property type="entry name" value="Nitrogenase molybdenum iron protein domain"/>
    <property type="match status" value="2"/>
</dbReference>
<evidence type="ECO:0000256" key="4">
    <source>
        <dbReference type="ARBA" id="ARBA00022729"/>
    </source>
</evidence>
<organism evidence="7 8">
    <name type="scientific">Haloactinopolyspora alba</name>
    <dbReference type="NCBI Taxonomy" id="648780"/>
    <lineage>
        <taxon>Bacteria</taxon>
        <taxon>Bacillati</taxon>
        <taxon>Actinomycetota</taxon>
        <taxon>Actinomycetes</taxon>
        <taxon>Jiangellales</taxon>
        <taxon>Jiangellaceae</taxon>
        <taxon>Haloactinopolyspora</taxon>
    </lineage>
</organism>
<dbReference type="PROSITE" id="PS50983">
    <property type="entry name" value="FE_B12_PBP"/>
    <property type="match status" value="1"/>
</dbReference>
<evidence type="ECO:0000256" key="5">
    <source>
        <dbReference type="SAM" id="Coils"/>
    </source>
</evidence>
<dbReference type="PANTHER" id="PTHR30532">
    <property type="entry name" value="IRON III DICITRATE-BINDING PERIPLASMIC PROTEIN"/>
    <property type="match status" value="1"/>
</dbReference>
<dbReference type="PANTHER" id="PTHR30532:SF1">
    <property type="entry name" value="IRON(3+)-HYDROXAMATE-BINDING PROTEIN FHUD"/>
    <property type="match status" value="1"/>
</dbReference>
<evidence type="ECO:0000313" key="8">
    <source>
        <dbReference type="Proteomes" id="UP000243528"/>
    </source>
</evidence>
<evidence type="ECO:0000259" key="6">
    <source>
        <dbReference type="PROSITE" id="PS50983"/>
    </source>
</evidence>
<comment type="caution">
    <text evidence="7">The sequence shown here is derived from an EMBL/GenBank/DDBJ whole genome shotgun (WGS) entry which is preliminary data.</text>
</comment>
<accession>A0A2P8EC36</accession>
<dbReference type="AlphaFoldDB" id="A0A2P8EC36"/>